<dbReference type="GO" id="GO:0004674">
    <property type="term" value="F:protein serine/threonine kinase activity"/>
    <property type="evidence" value="ECO:0007669"/>
    <property type="project" value="UniProtKB-KW"/>
</dbReference>
<dbReference type="PROSITE" id="PS50011">
    <property type="entry name" value="PROTEIN_KINASE_DOM"/>
    <property type="match status" value="1"/>
</dbReference>
<feature type="compositionally biased region" description="Polar residues" evidence="8">
    <location>
        <begin position="15"/>
        <end position="24"/>
    </location>
</feature>
<accession>A0AAW0EVE3</accession>
<evidence type="ECO:0000256" key="6">
    <source>
        <dbReference type="ARBA" id="ARBA00022840"/>
    </source>
</evidence>
<dbReference type="PROSITE" id="PS00107">
    <property type="entry name" value="PROTEIN_KINASE_ATP"/>
    <property type="match status" value="1"/>
</dbReference>
<dbReference type="InterPro" id="IPR011009">
    <property type="entry name" value="Kinase-like_dom_sf"/>
</dbReference>
<evidence type="ECO:0000256" key="5">
    <source>
        <dbReference type="ARBA" id="ARBA00022777"/>
    </source>
</evidence>
<comment type="similarity">
    <text evidence="1">Belongs to the protein kinase superfamily. CMGC Ser/Thr protein kinase family. MNB/DYRK subfamily.</text>
</comment>
<evidence type="ECO:0000256" key="3">
    <source>
        <dbReference type="ARBA" id="ARBA00022679"/>
    </source>
</evidence>
<feature type="domain" description="Protein kinase" evidence="9">
    <location>
        <begin position="410"/>
        <end position="719"/>
    </location>
</feature>
<dbReference type="InterPro" id="IPR017441">
    <property type="entry name" value="Protein_kinase_ATP_BS"/>
</dbReference>
<reference evidence="10 11" key="1">
    <citation type="journal article" date="2021" name="MBio">
        <title>A New Model Trypanosomatid, Novymonas esmeraldas: Genomic Perception of Its 'Candidatus Pandoraea novymonadis' Endosymbiont.</title>
        <authorList>
            <person name="Zakharova A."/>
            <person name="Saura A."/>
            <person name="Butenko A."/>
            <person name="Podesvova L."/>
            <person name="Warmusova S."/>
            <person name="Kostygov A.Y."/>
            <person name="Nenarokova A."/>
            <person name="Lukes J."/>
            <person name="Opperdoes F.R."/>
            <person name="Yurchenko V."/>
        </authorList>
    </citation>
    <scope>NUCLEOTIDE SEQUENCE [LARGE SCALE GENOMIC DNA]</scope>
    <source>
        <strain evidence="10 11">E262AT.01</strain>
    </source>
</reference>
<dbReference type="GO" id="GO:0005737">
    <property type="term" value="C:cytoplasm"/>
    <property type="evidence" value="ECO:0007669"/>
    <property type="project" value="TreeGrafter"/>
</dbReference>
<evidence type="ECO:0000256" key="2">
    <source>
        <dbReference type="ARBA" id="ARBA00022527"/>
    </source>
</evidence>
<evidence type="ECO:0000259" key="9">
    <source>
        <dbReference type="PROSITE" id="PS50011"/>
    </source>
</evidence>
<keyword evidence="6 7" id="KW-0067">ATP-binding</keyword>
<name>A0AAW0EVE3_9TRYP</name>
<dbReference type="PANTHER" id="PTHR24058:SF22">
    <property type="entry name" value="DUAL SPECIFICITY TYROSINE-PHOSPHORYLATION-REGULATED KINASE 4"/>
    <property type="match status" value="1"/>
</dbReference>
<dbReference type="PANTHER" id="PTHR24058">
    <property type="entry name" value="DUAL SPECIFICITY PROTEIN KINASE"/>
    <property type="match status" value="1"/>
</dbReference>
<sequence>MQPHQPFMYGPAQPPYNNGRFQASPYSYTHRGRMAMGPSPAVYRSSSMGGATAMMSASGSPPHTLYRGGSINGNVLPALHGTHMVAHNRIPLGQHGGGGGGAGGGGHVPMPPPPAAQGPAFMRRTSVPMQPHTMGYGGGGGGSAYQRTVRVGMPPPANGGSYQSAMNGGLGSGAAHANHATHAMMMMGEAKNGGMPNGRGDVAMKGLGSGAAQRVANLPTLPPGSAPAHALHSGAYGVPPPMMHVNFPNGMMMPTYGGGGGVNGGGGGGGYMHGHASGARGDYQEASRLGYGAHMLALKADDGEARDTDSMTPSMSLTSNVQQNGCHVNTPPMGLGDDEDEGLTPSPPSLRFLTSYEEEEVKEYLPNVYFGGTEQCKKVHGVRGAEKNDGYDDDDFHYRIVVGDHLLYRYEITKVLGQGTFGIVVRALDHKYQRHVAVKVIKSKPNYTKQAREEIKTLELLNGSDPDDESNIVRLLGYHIFRKHYVLVFELLPSDLYALIQANKFRPMARAFIYELSEQLLTALVHVRDHQIVHCDLKPENITVAQSSGNTDLSGDVADMTVKLIDFGSACEERRPLFTYIQSRYYRAPEIVLGIPYTTAIDMWSFGCVLCELANGYPIFPASSEGELLERIVEYFGSVPAYLVRQGRRANRFFEDGQMKPNLGKKRTPHPPSSRALRNFLKIGRSHEDQLFEDFVAGCLRLDARERLTPDAALEHPWMELWRDTGSSGDSSTLQSDSSCSLSP</sequence>
<comment type="caution">
    <text evidence="10">The sequence shown here is derived from an EMBL/GenBank/DDBJ whole genome shotgun (WGS) entry which is preliminary data.</text>
</comment>
<dbReference type="InterPro" id="IPR000719">
    <property type="entry name" value="Prot_kinase_dom"/>
</dbReference>
<dbReference type="Gene3D" id="1.10.510.10">
    <property type="entry name" value="Transferase(Phosphotransferase) domain 1"/>
    <property type="match status" value="1"/>
</dbReference>
<dbReference type="GO" id="GO:0005524">
    <property type="term" value="F:ATP binding"/>
    <property type="evidence" value="ECO:0007669"/>
    <property type="project" value="UniProtKB-UniRule"/>
</dbReference>
<proteinExistence type="inferred from homology"/>
<dbReference type="InterPro" id="IPR050494">
    <property type="entry name" value="Ser_Thr_dual-spec_kinase"/>
</dbReference>
<keyword evidence="3" id="KW-0808">Transferase</keyword>
<keyword evidence="11" id="KW-1185">Reference proteome</keyword>
<evidence type="ECO:0000313" key="10">
    <source>
        <dbReference type="EMBL" id="KAK7196904.1"/>
    </source>
</evidence>
<feature type="region of interest" description="Disordered" evidence="8">
    <location>
        <begin position="725"/>
        <end position="744"/>
    </location>
</feature>
<keyword evidence="5 10" id="KW-0418">Kinase</keyword>
<feature type="binding site" evidence="7">
    <location>
        <position position="439"/>
    </location>
    <ligand>
        <name>ATP</name>
        <dbReference type="ChEBI" id="CHEBI:30616"/>
    </ligand>
</feature>
<evidence type="ECO:0000256" key="7">
    <source>
        <dbReference type="PROSITE-ProRule" id="PRU10141"/>
    </source>
</evidence>
<feature type="region of interest" description="Disordered" evidence="8">
    <location>
        <begin position="1"/>
        <end position="24"/>
    </location>
</feature>
<evidence type="ECO:0000313" key="11">
    <source>
        <dbReference type="Proteomes" id="UP001430356"/>
    </source>
</evidence>
<dbReference type="Pfam" id="PF00069">
    <property type="entry name" value="Pkinase"/>
    <property type="match status" value="1"/>
</dbReference>
<gene>
    <name evidence="10" type="ORF">NESM_000632100</name>
</gene>
<dbReference type="SMART" id="SM00220">
    <property type="entry name" value="S_TKc"/>
    <property type="match status" value="1"/>
</dbReference>
<evidence type="ECO:0000256" key="8">
    <source>
        <dbReference type="SAM" id="MobiDB-lite"/>
    </source>
</evidence>
<dbReference type="Proteomes" id="UP001430356">
    <property type="component" value="Unassembled WGS sequence"/>
</dbReference>
<evidence type="ECO:0000256" key="1">
    <source>
        <dbReference type="ARBA" id="ARBA00008867"/>
    </source>
</evidence>
<dbReference type="InterPro" id="IPR008271">
    <property type="entry name" value="Ser/Thr_kinase_AS"/>
</dbReference>
<protein>
    <submittedName>
        <fullName evidence="10">Protein kinase-like protein</fullName>
    </submittedName>
</protein>
<dbReference type="PROSITE" id="PS00108">
    <property type="entry name" value="PROTEIN_KINASE_ST"/>
    <property type="match status" value="1"/>
</dbReference>
<feature type="region of interest" description="Disordered" evidence="8">
    <location>
        <begin position="304"/>
        <end position="323"/>
    </location>
</feature>
<organism evidence="10 11">
    <name type="scientific">Novymonas esmeraldas</name>
    <dbReference type="NCBI Taxonomy" id="1808958"/>
    <lineage>
        <taxon>Eukaryota</taxon>
        <taxon>Discoba</taxon>
        <taxon>Euglenozoa</taxon>
        <taxon>Kinetoplastea</taxon>
        <taxon>Metakinetoplastina</taxon>
        <taxon>Trypanosomatida</taxon>
        <taxon>Trypanosomatidae</taxon>
        <taxon>Novymonas</taxon>
    </lineage>
</organism>
<keyword evidence="2" id="KW-0723">Serine/threonine-protein kinase</keyword>
<dbReference type="SUPFAM" id="SSF56112">
    <property type="entry name" value="Protein kinase-like (PK-like)"/>
    <property type="match status" value="1"/>
</dbReference>
<evidence type="ECO:0000256" key="4">
    <source>
        <dbReference type="ARBA" id="ARBA00022741"/>
    </source>
</evidence>
<dbReference type="Gene3D" id="3.30.200.20">
    <property type="entry name" value="Phosphorylase Kinase, domain 1"/>
    <property type="match status" value="1"/>
</dbReference>
<dbReference type="AlphaFoldDB" id="A0AAW0EVE3"/>
<keyword evidence="4 7" id="KW-0547">Nucleotide-binding</keyword>
<dbReference type="GO" id="GO:0005856">
    <property type="term" value="C:cytoskeleton"/>
    <property type="evidence" value="ECO:0007669"/>
    <property type="project" value="TreeGrafter"/>
</dbReference>
<dbReference type="EMBL" id="JAECZO010000088">
    <property type="protein sequence ID" value="KAK7196904.1"/>
    <property type="molecule type" value="Genomic_DNA"/>
</dbReference>
<feature type="compositionally biased region" description="Polar residues" evidence="8">
    <location>
        <begin position="310"/>
        <end position="323"/>
    </location>
</feature>